<dbReference type="PANTHER" id="PTHR36688:SF2">
    <property type="entry name" value="ENDONUCLEASE_EXONUCLEASE_PHOSPHATASE DOMAIN-CONTAINING PROTEIN"/>
    <property type="match status" value="1"/>
</dbReference>
<dbReference type="SUPFAM" id="SSF56219">
    <property type="entry name" value="DNase I-like"/>
    <property type="match status" value="1"/>
</dbReference>
<feature type="domain" description="RNase H type-1" evidence="1">
    <location>
        <begin position="584"/>
        <end position="716"/>
    </location>
</feature>
<reference evidence="2 3" key="1">
    <citation type="journal article" date="2023" name="Arcadia Sci">
        <title>De novo assembly of a long-read Amblyomma americanum tick genome.</title>
        <authorList>
            <person name="Chou S."/>
            <person name="Poskanzer K.E."/>
            <person name="Rollins M."/>
            <person name="Thuy-Boun P.S."/>
        </authorList>
    </citation>
    <scope>NUCLEOTIDE SEQUENCE [LARGE SCALE GENOMIC DNA]</scope>
    <source>
        <strain evidence="2">F_SG_1</strain>
        <tissue evidence="2">Salivary glands</tissue>
    </source>
</reference>
<evidence type="ECO:0000313" key="3">
    <source>
        <dbReference type="Proteomes" id="UP001321473"/>
    </source>
</evidence>
<dbReference type="InterPro" id="IPR012337">
    <property type="entry name" value="RNaseH-like_sf"/>
</dbReference>
<dbReference type="EMBL" id="JARKHS020004731">
    <property type="protein sequence ID" value="KAK8784226.1"/>
    <property type="molecule type" value="Genomic_DNA"/>
</dbReference>
<evidence type="ECO:0000313" key="2">
    <source>
        <dbReference type="EMBL" id="KAK8784226.1"/>
    </source>
</evidence>
<dbReference type="Pfam" id="PF00075">
    <property type="entry name" value="RNase_H"/>
    <property type="match status" value="1"/>
</dbReference>
<dbReference type="PROSITE" id="PS50879">
    <property type="entry name" value="RNASE_H_1"/>
    <property type="match status" value="1"/>
</dbReference>
<dbReference type="InterPro" id="IPR005135">
    <property type="entry name" value="Endo/exonuclease/phosphatase"/>
</dbReference>
<dbReference type="InterPro" id="IPR036397">
    <property type="entry name" value="RNaseH_sf"/>
</dbReference>
<dbReference type="SUPFAM" id="SSF53098">
    <property type="entry name" value="Ribonuclease H-like"/>
    <property type="match status" value="1"/>
</dbReference>
<organism evidence="2 3">
    <name type="scientific">Amblyomma americanum</name>
    <name type="common">Lone star tick</name>
    <dbReference type="NCBI Taxonomy" id="6943"/>
    <lineage>
        <taxon>Eukaryota</taxon>
        <taxon>Metazoa</taxon>
        <taxon>Ecdysozoa</taxon>
        <taxon>Arthropoda</taxon>
        <taxon>Chelicerata</taxon>
        <taxon>Arachnida</taxon>
        <taxon>Acari</taxon>
        <taxon>Parasitiformes</taxon>
        <taxon>Ixodida</taxon>
        <taxon>Ixodoidea</taxon>
        <taxon>Ixodidae</taxon>
        <taxon>Amblyomminae</taxon>
        <taxon>Amblyomma</taxon>
    </lineage>
</organism>
<dbReference type="CDD" id="cd09276">
    <property type="entry name" value="Rnase_HI_RT_non_LTR"/>
    <property type="match status" value="1"/>
</dbReference>
<dbReference type="AlphaFoldDB" id="A0AAQ4FB34"/>
<dbReference type="InterPro" id="IPR002156">
    <property type="entry name" value="RNaseH_domain"/>
</dbReference>
<sequence length="864" mass="94311">MARRTKAASLPHILQWNVRSLRARHVELACLIEDGRLPFDVLALQETNVEPSSLRLPGYLGYAGDTRCTSPGCHSSPCLDPGHQQQGPRSAVYVRAGLPHVVMDLSDAVSGPLEACAVTVRMGATDTTVVSIYIPPGVNWATPLLTPVLSRIGPRALVCGDFNAHSREWDCRTTSRAGRILMEATLRAGLGLLKPPSPTFVTLRHSSTLDLAFTTPGIRYEYRKPADTWGSDHFPLFLTPTSRRPQEDRTYAVISWPEFRVRSKEIPPGQSFLDHVATCAREATTLVRVPASSPVPDLRLLNIRANRRRQERIALNTSLPADWTAYRRIDAACRRHARRRHRQSWTRVCSSIQRSSHSGKAWRLLKALVHPEIPRRPILAIAIARAISIEDLAELMADQFNPPGGSVSSPPPALPTPRTPAAPPGVLAHVVAQCYAAITAHELQAVLDRPRKRTAPGADGISHQMLRNLDTPERTRLLEAFNAIWGSATLPEDWPTAVVVPVLKPRKSSRLPSSYKPVSLTSAACKTMEAIALFRLTWIARAPFPPPPTRPPLPISVDIRSCSRRRIPVAALQQTAATLLQESLGGHLQVYTDGSVLPATGQAAAACVAPALGAALSCRLRFPANSTAAELAGLQLAADLLLLLPGQQPAVILTDSRAALQLLRQHQPRQHTVANLTARLMAIQDAGRPVSLQWLPSHVGITGNEAADQLAGAAHTNGSPVYSKVTQLDFARPALRQAVRALHPDPRVASGVRFMRVPDCLPRRERTLLLRLRTGCSWTQARLHGHDRAPSSACSFCGADETLGHLLCACPNLEAARRDMTAGYRNLGLPSYSDQDLLHPERSQTEAFRLLLEFLQSTGLATRL</sequence>
<protein>
    <recommendedName>
        <fullName evidence="1">RNase H type-1 domain-containing protein</fullName>
    </recommendedName>
</protein>
<accession>A0AAQ4FB34</accession>
<dbReference type="Gene3D" id="3.30.420.10">
    <property type="entry name" value="Ribonuclease H-like superfamily/Ribonuclease H"/>
    <property type="match status" value="1"/>
</dbReference>
<proteinExistence type="predicted"/>
<name>A0AAQ4FB34_AMBAM</name>
<evidence type="ECO:0000259" key="1">
    <source>
        <dbReference type="PROSITE" id="PS50879"/>
    </source>
</evidence>
<gene>
    <name evidence="2" type="ORF">V5799_009410</name>
</gene>
<dbReference type="Gene3D" id="3.60.10.10">
    <property type="entry name" value="Endonuclease/exonuclease/phosphatase"/>
    <property type="match status" value="1"/>
</dbReference>
<comment type="caution">
    <text evidence="2">The sequence shown here is derived from an EMBL/GenBank/DDBJ whole genome shotgun (WGS) entry which is preliminary data.</text>
</comment>
<dbReference type="GO" id="GO:0003676">
    <property type="term" value="F:nucleic acid binding"/>
    <property type="evidence" value="ECO:0007669"/>
    <property type="project" value="InterPro"/>
</dbReference>
<dbReference type="GO" id="GO:0004523">
    <property type="term" value="F:RNA-DNA hybrid ribonuclease activity"/>
    <property type="evidence" value="ECO:0007669"/>
    <property type="project" value="InterPro"/>
</dbReference>
<dbReference type="InterPro" id="IPR052560">
    <property type="entry name" value="RdDP_mobile_element"/>
</dbReference>
<dbReference type="Proteomes" id="UP001321473">
    <property type="component" value="Unassembled WGS sequence"/>
</dbReference>
<dbReference type="Pfam" id="PF14529">
    <property type="entry name" value="Exo_endo_phos_2"/>
    <property type="match status" value="1"/>
</dbReference>
<keyword evidence="3" id="KW-1185">Reference proteome</keyword>
<dbReference type="InterPro" id="IPR036691">
    <property type="entry name" value="Endo/exonu/phosph_ase_sf"/>
</dbReference>
<dbReference type="PANTHER" id="PTHR36688">
    <property type="entry name" value="ENDO/EXONUCLEASE/PHOSPHATASE DOMAIN-CONTAINING PROTEIN"/>
    <property type="match status" value="1"/>
</dbReference>